<dbReference type="Pfam" id="PF14722">
    <property type="entry name" value="KRAP_IP3R_bind"/>
    <property type="match status" value="1"/>
</dbReference>
<accession>A0AAV7VGK2</accession>
<comment type="caution">
    <text evidence="4">The sequence shown here is derived from an EMBL/GenBank/DDBJ whole genome shotgun (WGS) entry which is preliminary data.</text>
</comment>
<dbReference type="InterPro" id="IPR029326">
    <property type="entry name" value="SSFA2_C"/>
</dbReference>
<feature type="region of interest" description="Disordered" evidence="2">
    <location>
        <begin position="423"/>
        <end position="442"/>
    </location>
</feature>
<dbReference type="PANTHER" id="PTHR17469">
    <property type="entry name" value="SPERM SPECIFIC ANTIGEN 2-RELATED"/>
    <property type="match status" value="1"/>
</dbReference>
<evidence type="ECO:0000313" key="4">
    <source>
        <dbReference type="EMBL" id="KAJ1199780.1"/>
    </source>
</evidence>
<dbReference type="AlphaFoldDB" id="A0AAV7VGK2"/>
<dbReference type="GO" id="GO:0005102">
    <property type="term" value="F:signaling receptor binding"/>
    <property type="evidence" value="ECO:0007669"/>
    <property type="project" value="InterPro"/>
</dbReference>
<feature type="region of interest" description="Disordered" evidence="2">
    <location>
        <begin position="968"/>
        <end position="990"/>
    </location>
</feature>
<reference evidence="4" key="1">
    <citation type="journal article" date="2022" name="bioRxiv">
        <title>Sequencing and chromosome-scale assembly of the giantPleurodeles waltlgenome.</title>
        <authorList>
            <person name="Brown T."/>
            <person name="Elewa A."/>
            <person name="Iarovenko S."/>
            <person name="Subramanian E."/>
            <person name="Araus A.J."/>
            <person name="Petzold A."/>
            <person name="Susuki M."/>
            <person name="Suzuki K.-i.T."/>
            <person name="Hayashi T."/>
            <person name="Toyoda A."/>
            <person name="Oliveira C."/>
            <person name="Osipova E."/>
            <person name="Leigh N.D."/>
            <person name="Simon A."/>
            <person name="Yun M.H."/>
        </authorList>
    </citation>
    <scope>NUCLEOTIDE SEQUENCE</scope>
    <source>
        <strain evidence="4">20211129_DDA</strain>
        <tissue evidence="4">Liver</tissue>
    </source>
</reference>
<evidence type="ECO:0000313" key="5">
    <source>
        <dbReference type="Proteomes" id="UP001066276"/>
    </source>
</evidence>
<sequence>MAVRSDLDAEMQCGPTGMPYVMQTFTKLAPGVKQTAPLYKDEMEQLTVTDYMRTLQAMLESPSASTQGDSSEVVSVQPTSIPELMKHWEADPVELLLDLGFGKEEPDITTRIPSRFINSTSSSKGINIRVLLEAQKQRMSIENPNLYGRFRQLEVLDQVTSAFTSLCDTVQAKPDAEDPEETKLGKRRRVCQLLRKASRQQTLIQQDSVMGSGRQELLKEREEASPNAGKADRGKPPRKPKKRLTENCLALLAEEQVYSEDNADFSAPLVRAPNGSALLPAHASLKPSPLSVESSLKDRARKKSTFILTKTLKRASGLDDRPADSFEMEEIQSFEDETLRGSYLENTSEAEMMRTNSCQSDSSGFLEEPIELVTLKSSHLPESLNISSDSADSQSTLLSGLDSAYQDYKYELNGLINSTVTSDAEHFPKPPGLKHQDGAQGEAEHVMNVREQDWGNSQCYNLEIQRDVFNDDMVLADTQTKARTEIEELIGDIRKEFSPTWPFYGKDTAQLFYRVHTFQEKDPQLDECFEKESMGNIKQNVQENERPYSENSITADSGFLFLKPSLDSVVHEFHRSQEEDLPETPLRFSDTQQAKYNRSQGPLCSPNLSEDLTQTATTNIDCQETTDTNGYSNLRAITRAQVKDPNQTSEKTTNFYKSVTIQMSSDLISSLQNVPSGQFITRDYSYEFPRMASQNSEDERVPPLKAQAVEAPQTIERKESSSQTDIGEIGIRHSCLHLRRGTLSKSTSFDTGFLGRTLPPKANDPKFCTAKKCLSCHCCCCCHYHCSLCDCPLPLAPTCPKPCCSNYTSMEWELLRTLTALQDSIRNISPGTVSEMETMKKSCQTFREQLVETEQLLFEQQTLLPSDFTDEGREEMRRLQVLRRAVHREVTELEFQLDDRSRQMKEGILLQLNQLLEEQAKLHSELELTDLKKQVKDQNPGIPDNVLGATQYPQSIATECSLSVAQQDGMEKPVIPQKETKVPNQQKKGDFSTFLQNLRKSFKNSFGSENTE</sequence>
<feature type="compositionally biased region" description="Basic and acidic residues" evidence="2">
    <location>
        <begin position="217"/>
        <end position="235"/>
    </location>
</feature>
<feature type="region of interest" description="Disordered" evidence="2">
    <location>
        <begin position="217"/>
        <end position="243"/>
    </location>
</feature>
<evidence type="ECO:0000259" key="3">
    <source>
        <dbReference type="SMART" id="SM01257"/>
    </source>
</evidence>
<dbReference type="InterPro" id="IPR043444">
    <property type="entry name" value="TESPA1-like"/>
</dbReference>
<gene>
    <name evidence="4" type="ORF">NDU88_003613</name>
</gene>
<keyword evidence="1" id="KW-0175">Coiled coil</keyword>
<organism evidence="4 5">
    <name type="scientific">Pleurodeles waltl</name>
    <name type="common">Iberian ribbed newt</name>
    <dbReference type="NCBI Taxonomy" id="8319"/>
    <lineage>
        <taxon>Eukaryota</taxon>
        <taxon>Metazoa</taxon>
        <taxon>Chordata</taxon>
        <taxon>Craniata</taxon>
        <taxon>Vertebrata</taxon>
        <taxon>Euteleostomi</taxon>
        <taxon>Amphibia</taxon>
        <taxon>Batrachia</taxon>
        <taxon>Caudata</taxon>
        <taxon>Salamandroidea</taxon>
        <taxon>Salamandridae</taxon>
        <taxon>Pleurodelinae</taxon>
        <taxon>Pleurodeles</taxon>
    </lineage>
</organism>
<name>A0AAV7VGK2_PLEWA</name>
<evidence type="ECO:0000256" key="2">
    <source>
        <dbReference type="SAM" id="MobiDB-lite"/>
    </source>
</evidence>
<keyword evidence="5" id="KW-1185">Reference proteome</keyword>
<dbReference type="EMBL" id="JANPWB010000003">
    <property type="protein sequence ID" value="KAJ1199780.1"/>
    <property type="molecule type" value="Genomic_DNA"/>
</dbReference>
<dbReference type="PANTHER" id="PTHR17469:SF14">
    <property type="entry name" value="PROTEIN ITPRID1"/>
    <property type="match status" value="1"/>
</dbReference>
<proteinExistence type="predicted"/>
<evidence type="ECO:0000256" key="1">
    <source>
        <dbReference type="ARBA" id="ARBA00023054"/>
    </source>
</evidence>
<dbReference type="Pfam" id="PF14723">
    <property type="entry name" value="SSFA2_C"/>
    <property type="match status" value="1"/>
</dbReference>
<feature type="domain" description="ITPR-interacting" evidence="3">
    <location>
        <begin position="57"/>
        <end position="201"/>
    </location>
</feature>
<protein>
    <recommendedName>
        <fullName evidence="3">ITPR-interacting domain-containing protein</fullName>
    </recommendedName>
</protein>
<dbReference type="Proteomes" id="UP001066276">
    <property type="component" value="Chromosome 2_1"/>
</dbReference>
<dbReference type="SMART" id="SM01257">
    <property type="entry name" value="KRAP_IP3R_bind"/>
    <property type="match status" value="1"/>
</dbReference>
<dbReference type="InterPro" id="IPR029325">
    <property type="entry name" value="ITPR-bd"/>
</dbReference>